<evidence type="ECO:0000256" key="2">
    <source>
        <dbReference type="ARBA" id="ARBA00023125"/>
    </source>
</evidence>
<dbReference type="InParanoid" id="C3XR49"/>
<feature type="DNA-binding region" description="Fork-head" evidence="4">
    <location>
        <begin position="150"/>
        <end position="244"/>
    </location>
</feature>
<dbReference type="GO" id="GO:0005634">
    <property type="term" value="C:nucleus"/>
    <property type="evidence" value="ECO:0007669"/>
    <property type="project" value="UniProtKB-SubCell"/>
</dbReference>
<evidence type="ECO:0000256" key="5">
    <source>
        <dbReference type="SAM" id="MobiDB-lite"/>
    </source>
</evidence>
<keyword evidence="2 4" id="KW-0238">DNA-binding</keyword>
<dbReference type="InterPro" id="IPR030456">
    <property type="entry name" value="TF_fork_head_CS_2"/>
</dbReference>
<feature type="region of interest" description="Disordered" evidence="5">
    <location>
        <begin position="1"/>
        <end position="22"/>
    </location>
</feature>
<dbReference type="EMBL" id="GG666456">
    <property type="protein sequence ID" value="EEN69167.1"/>
    <property type="molecule type" value="Genomic_DNA"/>
</dbReference>
<dbReference type="InterPro" id="IPR036390">
    <property type="entry name" value="WH_DNA-bd_sf"/>
</dbReference>
<evidence type="ECO:0000256" key="1">
    <source>
        <dbReference type="ARBA" id="ARBA00004123"/>
    </source>
</evidence>
<dbReference type="PROSITE" id="PS00658">
    <property type="entry name" value="FORK_HEAD_2"/>
    <property type="match status" value="1"/>
</dbReference>
<proteinExistence type="predicted"/>
<dbReference type="Gene3D" id="1.10.10.10">
    <property type="entry name" value="Winged helix-like DNA-binding domain superfamily/Winged helix DNA-binding domain"/>
    <property type="match status" value="1"/>
</dbReference>
<dbReference type="Pfam" id="PF08430">
    <property type="entry name" value="Forkhead_N"/>
    <property type="match status" value="1"/>
</dbReference>
<protein>
    <recommendedName>
        <fullName evidence="6">Fork-head domain-containing protein</fullName>
    </recommendedName>
</protein>
<dbReference type="GO" id="GO:0019904">
    <property type="term" value="F:protein domain specific binding"/>
    <property type="evidence" value="ECO:0007669"/>
    <property type="project" value="InterPro"/>
</dbReference>
<organism>
    <name type="scientific">Branchiostoma floridae</name>
    <name type="common">Florida lancelet</name>
    <name type="synonym">Amphioxus</name>
    <dbReference type="NCBI Taxonomy" id="7739"/>
    <lineage>
        <taxon>Eukaryota</taxon>
        <taxon>Metazoa</taxon>
        <taxon>Chordata</taxon>
        <taxon>Cephalochordata</taxon>
        <taxon>Leptocardii</taxon>
        <taxon>Amphioxiformes</taxon>
        <taxon>Branchiostomatidae</taxon>
        <taxon>Branchiostoma</taxon>
    </lineage>
</organism>
<dbReference type="SUPFAM" id="SSF46785">
    <property type="entry name" value="Winged helix' DNA-binding domain"/>
    <property type="match status" value="1"/>
</dbReference>
<feature type="compositionally biased region" description="Polar residues" evidence="5">
    <location>
        <begin position="280"/>
        <end position="295"/>
    </location>
</feature>
<name>C3XR49_BRAFL</name>
<evidence type="ECO:0000256" key="4">
    <source>
        <dbReference type="PROSITE-ProRule" id="PRU00089"/>
    </source>
</evidence>
<comment type="subcellular location">
    <subcellularLocation>
        <location evidence="1 4">Nucleus</location>
    </subcellularLocation>
</comment>
<dbReference type="GO" id="GO:0003700">
    <property type="term" value="F:DNA-binding transcription factor activity"/>
    <property type="evidence" value="ECO:0007669"/>
    <property type="project" value="InterPro"/>
</dbReference>
<dbReference type="InterPro" id="IPR050211">
    <property type="entry name" value="FOX_domain-containing"/>
</dbReference>
<dbReference type="InterPro" id="IPR001766">
    <property type="entry name" value="Fork_head_dom"/>
</dbReference>
<dbReference type="PROSITE" id="PS50039">
    <property type="entry name" value="FORK_HEAD_3"/>
    <property type="match status" value="1"/>
</dbReference>
<gene>
    <name evidence="7" type="ORF">BRAFLDRAFT_120252</name>
</gene>
<dbReference type="GO" id="GO:0043565">
    <property type="term" value="F:sequence-specific DNA binding"/>
    <property type="evidence" value="ECO:0007669"/>
    <property type="project" value="InterPro"/>
</dbReference>
<reference evidence="7" key="1">
    <citation type="journal article" date="2008" name="Nature">
        <title>The amphioxus genome and the evolution of the chordate karyotype.</title>
        <authorList>
            <consortium name="US DOE Joint Genome Institute (JGI-PGF)"/>
            <person name="Putnam N.H."/>
            <person name="Butts T."/>
            <person name="Ferrier D.E.K."/>
            <person name="Furlong R.F."/>
            <person name="Hellsten U."/>
            <person name="Kawashima T."/>
            <person name="Robinson-Rechavi M."/>
            <person name="Shoguchi E."/>
            <person name="Terry A."/>
            <person name="Yu J.-K."/>
            <person name="Benito-Gutierrez E.L."/>
            <person name="Dubchak I."/>
            <person name="Garcia-Fernandez J."/>
            <person name="Gibson-Brown J.J."/>
            <person name="Grigoriev I.V."/>
            <person name="Horton A.C."/>
            <person name="de Jong P.J."/>
            <person name="Jurka J."/>
            <person name="Kapitonov V.V."/>
            <person name="Kohara Y."/>
            <person name="Kuroki Y."/>
            <person name="Lindquist E."/>
            <person name="Lucas S."/>
            <person name="Osoegawa K."/>
            <person name="Pennacchio L.A."/>
            <person name="Salamov A.A."/>
            <person name="Satou Y."/>
            <person name="Sauka-Spengler T."/>
            <person name="Schmutz J."/>
            <person name="Shin-I T."/>
            <person name="Toyoda A."/>
            <person name="Bronner-Fraser M."/>
            <person name="Fujiyama A."/>
            <person name="Holland L.Z."/>
            <person name="Holland P.W.H."/>
            <person name="Satoh N."/>
            <person name="Rokhsar D.S."/>
        </authorList>
    </citation>
    <scope>NUCLEOTIDE SEQUENCE [LARGE SCALE GENOMIC DNA]</scope>
    <source>
        <strain evidence="7">S238N-H82</strain>
        <tissue evidence="7">Testes</tissue>
    </source>
</reference>
<feature type="compositionally biased region" description="Low complexity" evidence="5">
    <location>
        <begin position="296"/>
        <end position="322"/>
    </location>
</feature>
<feature type="domain" description="Fork-head" evidence="6">
    <location>
        <begin position="150"/>
        <end position="244"/>
    </location>
</feature>
<evidence type="ECO:0000256" key="3">
    <source>
        <dbReference type="ARBA" id="ARBA00023242"/>
    </source>
</evidence>
<feature type="region of interest" description="Disordered" evidence="5">
    <location>
        <begin position="259"/>
        <end position="348"/>
    </location>
</feature>
<accession>C3XR49</accession>
<dbReference type="eggNOG" id="KOG3563">
    <property type="taxonomic scope" value="Eukaryota"/>
</dbReference>
<evidence type="ECO:0000259" key="6">
    <source>
        <dbReference type="PROSITE" id="PS50039"/>
    </source>
</evidence>
<dbReference type="PRINTS" id="PR00053">
    <property type="entry name" value="FORKHEAD"/>
</dbReference>
<dbReference type="AlphaFoldDB" id="C3XR49"/>
<dbReference type="Pfam" id="PF00250">
    <property type="entry name" value="Forkhead"/>
    <property type="match status" value="1"/>
</dbReference>
<evidence type="ECO:0000313" key="7">
    <source>
        <dbReference type="EMBL" id="EEN69167.1"/>
    </source>
</evidence>
<dbReference type="FunFam" id="1.10.10.10:FF:000042">
    <property type="entry name" value="hepatocyte nuclear factor 3-beta"/>
    <property type="match status" value="1"/>
</dbReference>
<dbReference type="PANTHER" id="PTHR11829">
    <property type="entry name" value="FORKHEAD BOX PROTEIN"/>
    <property type="match status" value="1"/>
</dbReference>
<dbReference type="InterPro" id="IPR013638">
    <property type="entry name" value="Fork-head_N"/>
</dbReference>
<dbReference type="InterPro" id="IPR036388">
    <property type="entry name" value="WH-like_DNA-bd_sf"/>
</dbReference>
<dbReference type="PANTHER" id="PTHR11829:SF380">
    <property type="entry name" value="PROTEIN FORK HEAD"/>
    <property type="match status" value="1"/>
</dbReference>
<dbReference type="STRING" id="7739.C3XR49"/>
<sequence length="482" mass="52523">MMLSPKSAYEAQGGSPSSMQAMTAMTTGNSYSPSSYTSSGYSVTQSMTTLGSSYSTGMNGVGMGTIPPSHTSMTTMGMNSVPGSQLTTMSTMGAQHPGLANSLGVGMAHPGQSMSPMSMQGSVNGVNMNLTREDVLNRQKQYRRSYTHAKPPYSYIALITMAVQSSPNKMVTLSEIYQFIMDLFPFYRQNQQRWQNSIRHSLSFNDCFVKVQRTPDRPGKGSYWTLHPNAHSMFENGCYLRRQKRFKCERKAALKAEQKAENEEVLSGAPAGQQPPPQANTPVHNSPTPESTHVSSSPMTVTTQTPSPTLTQLTQPKPLAPTAVPVQSQHPQDQLGYPTRPIPQTSPMSAAMSMYSTDHIKTSVHPSFHHPFSINSIISQDHKLTELKGYDPMQYSGYASMYNTNPSVVPKQEMETPASTEPATGYFSGCFVPRCGPKVTAVIYSPESCQPGSTSLHFDHVPITYVPPGGSAPTPKCQVDDR</sequence>
<keyword evidence="3 4" id="KW-0539">Nucleus</keyword>
<dbReference type="SMART" id="SM00339">
    <property type="entry name" value="FH"/>
    <property type="match status" value="1"/>
</dbReference>